<organism evidence="2">
    <name type="scientific">uncultured Acidimicrobiales bacterium</name>
    <dbReference type="NCBI Taxonomy" id="310071"/>
    <lineage>
        <taxon>Bacteria</taxon>
        <taxon>Bacillati</taxon>
        <taxon>Actinomycetota</taxon>
        <taxon>Acidimicrobiia</taxon>
        <taxon>Acidimicrobiales</taxon>
        <taxon>environmental samples</taxon>
    </lineage>
</organism>
<dbReference type="EMBL" id="CADCSZ010000190">
    <property type="protein sequence ID" value="CAA9267437.1"/>
    <property type="molecule type" value="Genomic_DNA"/>
</dbReference>
<evidence type="ECO:0000313" key="2">
    <source>
        <dbReference type="EMBL" id="CAA9267437.1"/>
    </source>
</evidence>
<sequence>MGPSSAGPRLWRFLARTRRTVLSPIQQDGAEAASLVEALEASPRFRRDGPMGRIFHPGKISYRELSPTNSLHVLVGGGRISAHVDDVCPLRSEADGSAHYSWAPVIRHNAAGMVADLGRRLRGLHGQERCNLVCESVWVDEEGISDLVAAVGSSPSEPSPSERTGCDEHQP</sequence>
<dbReference type="AlphaFoldDB" id="A0A6J4J5C3"/>
<gene>
    <name evidence="2" type="ORF">AVDCRST_MAG76-3158</name>
</gene>
<feature type="region of interest" description="Disordered" evidence="1">
    <location>
        <begin position="150"/>
        <end position="171"/>
    </location>
</feature>
<name>A0A6J4J5C3_9ACTN</name>
<protein>
    <submittedName>
        <fullName evidence="2">Uncharacterized protein</fullName>
    </submittedName>
</protein>
<feature type="compositionally biased region" description="Low complexity" evidence="1">
    <location>
        <begin position="153"/>
        <end position="162"/>
    </location>
</feature>
<reference evidence="2" key="1">
    <citation type="submission" date="2020-02" db="EMBL/GenBank/DDBJ databases">
        <authorList>
            <person name="Meier V. D."/>
        </authorList>
    </citation>
    <scope>NUCLEOTIDE SEQUENCE</scope>
    <source>
        <strain evidence="2">AVDCRST_MAG76</strain>
    </source>
</reference>
<accession>A0A6J4J5C3</accession>
<evidence type="ECO:0000256" key="1">
    <source>
        <dbReference type="SAM" id="MobiDB-lite"/>
    </source>
</evidence>
<proteinExistence type="predicted"/>